<dbReference type="EMBL" id="CP053084">
    <property type="protein sequence ID" value="QJR28857.1"/>
    <property type="molecule type" value="Genomic_DNA"/>
</dbReference>
<keyword evidence="3" id="KW-1185">Reference proteome</keyword>
<dbReference type="RefSeq" id="WP_171097905.1">
    <property type="nucleotide sequence ID" value="NZ_CP053084.1"/>
</dbReference>
<protein>
    <submittedName>
        <fullName evidence="2">DUF2784 domain-containing protein</fullName>
    </submittedName>
</protein>
<keyword evidence="1" id="KW-0812">Transmembrane</keyword>
<name>A0ABX6N394_9BURK</name>
<feature type="transmembrane region" description="Helical" evidence="1">
    <location>
        <begin position="6"/>
        <end position="30"/>
    </location>
</feature>
<feature type="transmembrane region" description="Helical" evidence="1">
    <location>
        <begin position="42"/>
        <end position="63"/>
    </location>
</feature>
<accession>A0ABX6N394</accession>
<evidence type="ECO:0000313" key="3">
    <source>
        <dbReference type="Proteomes" id="UP000501130"/>
    </source>
</evidence>
<evidence type="ECO:0000256" key="1">
    <source>
        <dbReference type="SAM" id="Phobius"/>
    </source>
</evidence>
<gene>
    <name evidence="2" type="ORF">HKT17_03575</name>
</gene>
<dbReference type="InterPro" id="IPR021218">
    <property type="entry name" value="DUF2784"/>
</dbReference>
<sequence>MNYSNLADLVLLIHFVIVLFVVGGLLLILLGNLLRWPWVNRWWFRAMHLLAISVVVLESWLGIECPLTTLENWLRLHAGQGVYQGSFIQHWVHGVMFYQAPGWVFALAYTLFGLAVVTAWWRWPPQRICS</sequence>
<dbReference type="Proteomes" id="UP000501130">
    <property type="component" value="Chromosome"/>
</dbReference>
<dbReference type="Pfam" id="PF10861">
    <property type="entry name" value="DUF2784"/>
    <property type="match status" value="1"/>
</dbReference>
<proteinExistence type="predicted"/>
<keyword evidence="1" id="KW-0472">Membrane</keyword>
<organism evidence="2 3">
    <name type="scientific">Limnobacter profundi</name>
    <dbReference type="NCBI Taxonomy" id="2732163"/>
    <lineage>
        <taxon>Bacteria</taxon>
        <taxon>Pseudomonadati</taxon>
        <taxon>Pseudomonadota</taxon>
        <taxon>Betaproteobacteria</taxon>
        <taxon>Burkholderiales</taxon>
        <taxon>Burkholderiaceae</taxon>
        <taxon>Limnobacter</taxon>
    </lineage>
</organism>
<reference evidence="2 3" key="1">
    <citation type="submission" date="2020-05" db="EMBL/GenBank/DDBJ databases">
        <title>Compete genome of Limnobacter sp. SAORIC-580.</title>
        <authorList>
            <person name="Song J."/>
            <person name="Cho J.-C."/>
        </authorList>
    </citation>
    <scope>NUCLEOTIDE SEQUENCE [LARGE SCALE GENOMIC DNA]</scope>
    <source>
        <strain evidence="2 3">SAORIC-580</strain>
    </source>
</reference>
<keyword evidence="1" id="KW-1133">Transmembrane helix</keyword>
<feature type="transmembrane region" description="Helical" evidence="1">
    <location>
        <begin position="100"/>
        <end position="121"/>
    </location>
</feature>
<evidence type="ECO:0000313" key="2">
    <source>
        <dbReference type="EMBL" id="QJR28857.1"/>
    </source>
</evidence>